<keyword evidence="5 6" id="KW-0408">Iron</keyword>
<dbReference type="PIRSF" id="PIRSF004749">
    <property type="entry name" value="Pep_def"/>
    <property type="match status" value="1"/>
</dbReference>
<dbReference type="EC" id="3.5.1.88" evidence="6"/>
<dbReference type="Gene3D" id="3.90.45.10">
    <property type="entry name" value="Peptide deformylase"/>
    <property type="match status" value="1"/>
</dbReference>
<evidence type="ECO:0000256" key="4">
    <source>
        <dbReference type="ARBA" id="ARBA00022917"/>
    </source>
</evidence>
<feature type="active site" evidence="6">
    <location>
        <position position="136"/>
    </location>
</feature>
<comment type="catalytic activity">
    <reaction evidence="6">
        <text>N-terminal N-formyl-L-methionyl-[peptide] + H2O = N-terminal L-methionyl-[peptide] + formate</text>
        <dbReference type="Rhea" id="RHEA:24420"/>
        <dbReference type="Rhea" id="RHEA-COMP:10639"/>
        <dbReference type="Rhea" id="RHEA-COMP:10640"/>
        <dbReference type="ChEBI" id="CHEBI:15377"/>
        <dbReference type="ChEBI" id="CHEBI:15740"/>
        <dbReference type="ChEBI" id="CHEBI:49298"/>
        <dbReference type="ChEBI" id="CHEBI:64731"/>
        <dbReference type="EC" id="3.5.1.88"/>
    </reaction>
</comment>
<reference evidence="8" key="1">
    <citation type="journal article" date="2019" name="Int. J. Syst. Evol. Microbiol.">
        <title>The Global Catalogue of Microorganisms (GCM) 10K type strain sequencing project: providing services to taxonomists for standard genome sequencing and annotation.</title>
        <authorList>
            <consortium name="The Broad Institute Genomics Platform"/>
            <consortium name="The Broad Institute Genome Sequencing Center for Infectious Disease"/>
            <person name="Wu L."/>
            <person name="Ma J."/>
        </authorList>
    </citation>
    <scope>NUCLEOTIDE SEQUENCE [LARGE SCALE GENOMIC DNA]</scope>
    <source>
        <strain evidence="8">JCM 30346</strain>
    </source>
</reference>
<comment type="function">
    <text evidence="6">Removes the formyl group from the N-terminal Met of newly synthesized proteins. Requires at least a dipeptide for an efficient rate of reaction. N-terminal L-methionine is a prerequisite for activity but the enzyme has broad specificity at other positions.</text>
</comment>
<evidence type="ECO:0000256" key="5">
    <source>
        <dbReference type="ARBA" id="ARBA00023004"/>
    </source>
</evidence>
<evidence type="ECO:0000256" key="6">
    <source>
        <dbReference type="HAMAP-Rule" id="MF_00163"/>
    </source>
</evidence>
<evidence type="ECO:0000313" key="8">
    <source>
        <dbReference type="Proteomes" id="UP001596137"/>
    </source>
</evidence>
<dbReference type="RefSeq" id="WP_380758465.1">
    <property type="nucleotide sequence ID" value="NZ_JBHSRF010000051.1"/>
</dbReference>
<feature type="binding site" evidence="6">
    <location>
        <position position="87"/>
    </location>
    <ligand>
        <name>Fe cation</name>
        <dbReference type="ChEBI" id="CHEBI:24875"/>
    </ligand>
</feature>
<dbReference type="PANTHER" id="PTHR10458">
    <property type="entry name" value="PEPTIDE DEFORMYLASE"/>
    <property type="match status" value="1"/>
</dbReference>
<dbReference type="NCBIfam" id="TIGR00079">
    <property type="entry name" value="pept_deformyl"/>
    <property type="match status" value="1"/>
</dbReference>
<sequence length="162" mass="17672">MRDIRVIGDPVLRSPAAPVTDFDRDLRRLIDEMMEAMYAADGVGLAAPQIGVAKRVFVYDVSGRKGHVVNPELVVDDTEQILDQEGCLSIPGRTTGKPLYATTPRAAGVSLSGVDRLGRPVKLKARGMPARCFQHECDHLDGVLYVDHLAKDTARQILLQAP</sequence>
<keyword evidence="2 6" id="KW-0479">Metal-binding</keyword>
<evidence type="ECO:0000256" key="3">
    <source>
        <dbReference type="ARBA" id="ARBA00022801"/>
    </source>
</evidence>
<feature type="binding site" evidence="6">
    <location>
        <position position="139"/>
    </location>
    <ligand>
        <name>Fe cation</name>
        <dbReference type="ChEBI" id="CHEBI:24875"/>
    </ligand>
</feature>
<evidence type="ECO:0000256" key="2">
    <source>
        <dbReference type="ARBA" id="ARBA00022723"/>
    </source>
</evidence>
<organism evidence="7 8">
    <name type="scientific">Sphaerisporangium aureirubrum</name>
    <dbReference type="NCBI Taxonomy" id="1544736"/>
    <lineage>
        <taxon>Bacteria</taxon>
        <taxon>Bacillati</taxon>
        <taxon>Actinomycetota</taxon>
        <taxon>Actinomycetes</taxon>
        <taxon>Streptosporangiales</taxon>
        <taxon>Streptosporangiaceae</taxon>
        <taxon>Sphaerisporangium</taxon>
    </lineage>
</organism>
<dbReference type="EMBL" id="JBHSRF010000051">
    <property type="protein sequence ID" value="MFC6084905.1"/>
    <property type="molecule type" value="Genomic_DNA"/>
</dbReference>
<keyword evidence="3 6" id="KW-0378">Hydrolase</keyword>
<dbReference type="NCBIfam" id="NF001159">
    <property type="entry name" value="PRK00150.1-3"/>
    <property type="match status" value="1"/>
</dbReference>
<dbReference type="InterPro" id="IPR036821">
    <property type="entry name" value="Peptide_deformylase_sf"/>
</dbReference>
<dbReference type="HAMAP" id="MF_00163">
    <property type="entry name" value="Pep_deformylase"/>
    <property type="match status" value="1"/>
</dbReference>
<evidence type="ECO:0000256" key="1">
    <source>
        <dbReference type="ARBA" id="ARBA00010759"/>
    </source>
</evidence>
<keyword evidence="8" id="KW-1185">Reference proteome</keyword>
<dbReference type="SUPFAM" id="SSF56420">
    <property type="entry name" value="Peptide deformylase"/>
    <property type="match status" value="1"/>
</dbReference>
<dbReference type="Proteomes" id="UP001596137">
    <property type="component" value="Unassembled WGS sequence"/>
</dbReference>
<keyword evidence="4 6" id="KW-0648">Protein biosynthesis</keyword>
<dbReference type="PRINTS" id="PR01576">
    <property type="entry name" value="PDEFORMYLASE"/>
</dbReference>
<evidence type="ECO:0000313" key="7">
    <source>
        <dbReference type="EMBL" id="MFC6084905.1"/>
    </source>
</evidence>
<comment type="similarity">
    <text evidence="1 6">Belongs to the polypeptide deformylase family.</text>
</comment>
<accession>A0ABW1NPY2</accession>
<proteinExistence type="inferred from homology"/>
<dbReference type="GO" id="GO:0042586">
    <property type="term" value="F:peptide deformylase activity"/>
    <property type="evidence" value="ECO:0007669"/>
    <property type="project" value="UniProtKB-EC"/>
</dbReference>
<dbReference type="PANTHER" id="PTHR10458:SF2">
    <property type="entry name" value="PEPTIDE DEFORMYLASE, MITOCHONDRIAL"/>
    <property type="match status" value="1"/>
</dbReference>
<dbReference type="InterPro" id="IPR023635">
    <property type="entry name" value="Peptide_deformylase"/>
</dbReference>
<comment type="caution">
    <text evidence="7">The sequence shown here is derived from an EMBL/GenBank/DDBJ whole genome shotgun (WGS) entry which is preliminary data.</text>
</comment>
<comment type="cofactor">
    <cofactor evidence="6">
        <name>Fe(2+)</name>
        <dbReference type="ChEBI" id="CHEBI:29033"/>
    </cofactor>
    <text evidence="6">Binds 1 Fe(2+) ion.</text>
</comment>
<dbReference type="CDD" id="cd00487">
    <property type="entry name" value="Pep_deformylase"/>
    <property type="match status" value="1"/>
</dbReference>
<gene>
    <name evidence="6 7" type="primary">def</name>
    <name evidence="7" type="ORF">ACFP1K_27345</name>
</gene>
<name>A0ABW1NPY2_9ACTN</name>
<feature type="binding site" evidence="6">
    <location>
        <position position="135"/>
    </location>
    <ligand>
        <name>Fe cation</name>
        <dbReference type="ChEBI" id="CHEBI:24875"/>
    </ligand>
</feature>
<protein>
    <recommendedName>
        <fullName evidence="6">Peptide deformylase</fullName>
        <shortName evidence="6">PDF</shortName>
        <ecNumber evidence="6">3.5.1.88</ecNumber>
    </recommendedName>
    <alternativeName>
        <fullName evidence="6">Polypeptide deformylase</fullName>
    </alternativeName>
</protein>
<dbReference type="Pfam" id="PF01327">
    <property type="entry name" value="Pep_deformylase"/>
    <property type="match status" value="1"/>
</dbReference>